<accession>A0A1I7UMH8</accession>
<evidence type="ECO:0000256" key="1">
    <source>
        <dbReference type="SAM" id="MobiDB-lite"/>
    </source>
</evidence>
<dbReference type="WBParaSite" id="Csp11.Scaffold630.g17454.t1">
    <property type="protein sequence ID" value="Csp11.Scaffold630.g17454.t1"/>
    <property type="gene ID" value="Csp11.Scaffold630.g17454"/>
</dbReference>
<organism evidence="2 3">
    <name type="scientific">Caenorhabditis tropicalis</name>
    <dbReference type="NCBI Taxonomy" id="1561998"/>
    <lineage>
        <taxon>Eukaryota</taxon>
        <taxon>Metazoa</taxon>
        <taxon>Ecdysozoa</taxon>
        <taxon>Nematoda</taxon>
        <taxon>Chromadorea</taxon>
        <taxon>Rhabditida</taxon>
        <taxon>Rhabditina</taxon>
        <taxon>Rhabditomorpha</taxon>
        <taxon>Rhabditoidea</taxon>
        <taxon>Rhabditidae</taxon>
        <taxon>Peloderinae</taxon>
        <taxon>Caenorhabditis</taxon>
    </lineage>
</organism>
<keyword evidence="2" id="KW-1185">Reference proteome</keyword>
<sequence length="80" mass="8801">MASSQQDASPPPTGYNMGHRHSLTIETNPLHLLPSNMRRFSQADTARHPAAPLLSKLAARQQIPEAVVEKKGDDDKSEKK</sequence>
<name>A0A1I7UMH8_9PELO</name>
<evidence type="ECO:0000313" key="3">
    <source>
        <dbReference type="WBParaSite" id="Csp11.Scaffold630.g17454.t1"/>
    </source>
</evidence>
<protein>
    <submittedName>
        <fullName evidence="3">Uncharacterized protein</fullName>
    </submittedName>
</protein>
<reference evidence="3" key="1">
    <citation type="submission" date="2016-11" db="UniProtKB">
        <authorList>
            <consortium name="WormBaseParasite"/>
        </authorList>
    </citation>
    <scope>IDENTIFICATION</scope>
</reference>
<dbReference type="AlphaFoldDB" id="A0A1I7UMH8"/>
<evidence type="ECO:0000313" key="2">
    <source>
        <dbReference type="Proteomes" id="UP000095282"/>
    </source>
</evidence>
<dbReference type="STRING" id="1561998.A0A1I7UMH8"/>
<feature type="region of interest" description="Disordered" evidence="1">
    <location>
        <begin position="1"/>
        <end position="23"/>
    </location>
</feature>
<dbReference type="eggNOG" id="ENOG502TIK4">
    <property type="taxonomic scope" value="Eukaryota"/>
</dbReference>
<proteinExistence type="predicted"/>
<dbReference type="Proteomes" id="UP000095282">
    <property type="component" value="Unplaced"/>
</dbReference>